<name>A0A6M0Q811_9BACI</name>
<keyword evidence="1" id="KW-0479">Metal-binding</keyword>
<dbReference type="NCBIfam" id="TIGR01891">
    <property type="entry name" value="amidohydrolases"/>
    <property type="match status" value="1"/>
</dbReference>
<dbReference type="InterPro" id="IPR017439">
    <property type="entry name" value="Amidohydrolase"/>
</dbReference>
<dbReference type="InterPro" id="IPR002933">
    <property type="entry name" value="Peptidase_M20"/>
</dbReference>
<dbReference type="GO" id="GO:0071713">
    <property type="term" value="F:para-aminobenzoyl-glutamate hydrolase activity"/>
    <property type="evidence" value="ECO:0007669"/>
    <property type="project" value="TreeGrafter"/>
</dbReference>
<dbReference type="InterPro" id="IPR052030">
    <property type="entry name" value="Peptidase_M20/M20A_hydrolases"/>
</dbReference>
<organism evidence="3 4">
    <name type="scientific">Bacillus mesophilus</name>
    <dbReference type="NCBI Taxonomy" id="1808955"/>
    <lineage>
        <taxon>Bacteria</taxon>
        <taxon>Bacillati</taxon>
        <taxon>Bacillota</taxon>
        <taxon>Bacilli</taxon>
        <taxon>Bacillales</taxon>
        <taxon>Bacillaceae</taxon>
        <taxon>Bacillus</taxon>
    </lineage>
</organism>
<dbReference type="GO" id="GO:0016805">
    <property type="term" value="F:dipeptidase activity"/>
    <property type="evidence" value="ECO:0007669"/>
    <property type="project" value="TreeGrafter"/>
</dbReference>
<protein>
    <submittedName>
        <fullName evidence="3">M20 family metallo-hydrolase</fullName>
    </submittedName>
</protein>
<evidence type="ECO:0000313" key="3">
    <source>
        <dbReference type="EMBL" id="NEY72502.1"/>
    </source>
</evidence>
<dbReference type="EMBL" id="JAAIWM010000004">
    <property type="protein sequence ID" value="NEY72502.1"/>
    <property type="molecule type" value="Genomic_DNA"/>
</dbReference>
<comment type="cofactor">
    <cofactor evidence="1">
        <name>Mn(2+)</name>
        <dbReference type="ChEBI" id="CHEBI:29035"/>
    </cofactor>
    <text evidence="1">The Mn(2+) ion enhances activity.</text>
</comment>
<dbReference type="GO" id="GO:0005737">
    <property type="term" value="C:cytoplasm"/>
    <property type="evidence" value="ECO:0007669"/>
    <property type="project" value="TreeGrafter"/>
</dbReference>
<reference evidence="3 4" key="1">
    <citation type="submission" date="2020-02" db="EMBL/GenBank/DDBJ databases">
        <title>Bacillus aquiflavi sp. nov., isolated from yellow water of strong flavor Chinese baijiu in Yibin region of China.</title>
        <authorList>
            <person name="Xie J."/>
        </authorList>
    </citation>
    <scope>NUCLEOTIDE SEQUENCE [LARGE SCALE GENOMIC DNA]</scope>
    <source>
        <strain evidence="3 4">SA4</strain>
    </source>
</reference>
<dbReference type="Pfam" id="PF01546">
    <property type="entry name" value="Peptidase_M20"/>
    <property type="match status" value="1"/>
</dbReference>
<dbReference type="AlphaFoldDB" id="A0A6M0Q811"/>
<feature type="domain" description="Peptidase M20 dimerisation" evidence="2">
    <location>
        <begin position="232"/>
        <end position="321"/>
    </location>
</feature>
<keyword evidence="3" id="KW-0378">Hydrolase</keyword>
<gene>
    <name evidence="3" type="ORF">G4D63_12265</name>
</gene>
<evidence type="ECO:0000313" key="4">
    <source>
        <dbReference type="Proteomes" id="UP000481043"/>
    </source>
</evidence>
<sequence length="435" mass="47912">MKTTLHSFIETIEIDLIKKRRELHEYPELGFTEYVTTYKVGSELEKLGFTLSIGKDSLVGHSRLGMPSEAYLKENENRARDMGVPEEWMQKMIGGHTGLVAQLDTGKPGKHIAMRFDIDALPIFEASDQQHFPYKEGFQSKREGVMHSCGHDGHAVIGIGVAMFLDQFKDLLSGRFTLLFQPAEEGGRGAKPMVEKGWLDDVDYFLSGHIGIHSLPVGNIAATTTKFLASTKYNVVYKGKSAHAGLEPNEGRNALLAASSASLHLNGITRHADGATRVNVGKLEAGTGRNIIADYARLEIETRGETTALSDYMREEALRILKTTPILYDVKEEIEIVGFAPSAECNQDWINMIESACSNSERITNVIPVLPLGASEDVTFMLEHVQKMGGLSTYLVFASPLPAGHHHPSFDFDEKVLATAVDALARIILEIANRD</sequence>
<dbReference type="PANTHER" id="PTHR30575">
    <property type="entry name" value="PEPTIDASE M20"/>
    <property type="match status" value="1"/>
</dbReference>
<feature type="binding site" evidence="1">
    <location>
        <position position="151"/>
    </location>
    <ligand>
        <name>Mn(2+)</name>
        <dbReference type="ChEBI" id="CHEBI:29035"/>
        <label>2</label>
    </ligand>
</feature>
<feature type="binding site" evidence="1">
    <location>
        <position position="209"/>
    </location>
    <ligand>
        <name>Mn(2+)</name>
        <dbReference type="ChEBI" id="CHEBI:29035"/>
        <label>2</label>
    </ligand>
</feature>
<dbReference type="GO" id="GO:0046657">
    <property type="term" value="P:folic acid catabolic process"/>
    <property type="evidence" value="ECO:0007669"/>
    <property type="project" value="TreeGrafter"/>
</dbReference>
<feature type="binding site" evidence="1">
    <location>
        <position position="185"/>
    </location>
    <ligand>
        <name>Mn(2+)</name>
        <dbReference type="ChEBI" id="CHEBI:29035"/>
        <label>2</label>
    </ligand>
</feature>
<feature type="binding site" evidence="1">
    <location>
        <position position="406"/>
    </location>
    <ligand>
        <name>Mn(2+)</name>
        <dbReference type="ChEBI" id="CHEBI:29035"/>
        <label>2</label>
    </ligand>
</feature>
<accession>A0A6M0Q811</accession>
<evidence type="ECO:0000259" key="2">
    <source>
        <dbReference type="Pfam" id="PF07687"/>
    </source>
</evidence>
<dbReference type="SUPFAM" id="SSF53187">
    <property type="entry name" value="Zn-dependent exopeptidases"/>
    <property type="match status" value="1"/>
</dbReference>
<dbReference type="Pfam" id="PF07687">
    <property type="entry name" value="M20_dimer"/>
    <property type="match status" value="1"/>
</dbReference>
<dbReference type="Gene3D" id="3.40.630.10">
    <property type="entry name" value="Zn peptidases"/>
    <property type="match status" value="2"/>
</dbReference>
<dbReference type="InterPro" id="IPR036264">
    <property type="entry name" value="Bact_exopeptidase_dim_dom"/>
</dbReference>
<feature type="binding site" evidence="1">
    <location>
        <position position="149"/>
    </location>
    <ligand>
        <name>Mn(2+)</name>
        <dbReference type="ChEBI" id="CHEBI:29035"/>
        <label>2</label>
    </ligand>
</feature>
<dbReference type="PANTHER" id="PTHR30575:SF3">
    <property type="entry name" value="PEPTIDASE M20 DIMERISATION DOMAIN-CONTAINING PROTEIN"/>
    <property type="match status" value="1"/>
</dbReference>
<dbReference type="Proteomes" id="UP000481043">
    <property type="component" value="Unassembled WGS sequence"/>
</dbReference>
<keyword evidence="1" id="KW-0464">Manganese</keyword>
<dbReference type="GO" id="GO:0046872">
    <property type="term" value="F:metal ion binding"/>
    <property type="evidence" value="ECO:0007669"/>
    <property type="project" value="UniProtKB-KW"/>
</dbReference>
<comment type="caution">
    <text evidence="3">The sequence shown here is derived from an EMBL/GenBank/DDBJ whole genome shotgun (WGS) entry which is preliminary data.</text>
</comment>
<keyword evidence="4" id="KW-1185">Reference proteome</keyword>
<dbReference type="SUPFAM" id="SSF55031">
    <property type="entry name" value="Bacterial exopeptidase dimerisation domain"/>
    <property type="match status" value="1"/>
</dbReference>
<dbReference type="PIRSF" id="PIRSF005962">
    <property type="entry name" value="Pept_M20D_amidohydro"/>
    <property type="match status" value="1"/>
</dbReference>
<dbReference type="RefSeq" id="WP_163179975.1">
    <property type="nucleotide sequence ID" value="NZ_JAAIWM010000004.1"/>
</dbReference>
<proteinExistence type="predicted"/>
<dbReference type="InterPro" id="IPR011650">
    <property type="entry name" value="Peptidase_M20_dimer"/>
</dbReference>
<evidence type="ECO:0000256" key="1">
    <source>
        <dbReference type="PIRSR" id="PIRSR005962-1"/>
    </source>
</evidence>